<sequence length="88" mass="9434">SLSHSVCAIKGHCSILVWSRAPCVRTKSSVTVLSNSGHGGKAWWKFEKMPPNRGGMAGWDGGHGGIADIFLVFCAVGVRLTRPNLTRN</sequence>
<evidence type="ECO:0000313" key="1">
    <source>
        <dbReference type="EMBL" id="KHN25589.1"/>
    </source>
</evidence>
<dbReference type="AlphaFoldDB" id="A0A0B2QZX7"/>
<dbReference type="Proteomes" id="UP000053555">
    <property type="component" value="Unassembled WGS sequence"/>
</dbReference>
<organism evidence="1">
    <name type="scientific">Glycine soja</name>
    <name type="common">Wild soybean</name>
    <dbReference type="NCBI Taxonomy" id="3848"/>
    <lineage>
        <taxon>Eukaryota</taxon>
        <taxon>Viridiplantae</taxon>
        <taxon>Streptophyta</taxon>
        <taxon>Embryophyta</taxon>
        <taxon>Tracheophyta</taxon>
        <taxon>Spermatophyta</taxon>
        <taxon>Magnoliopsida</taxon>
        <taxon>eudicotyledons</taxon>
        <taxon>Gunneridae</taxon>
        <taxon>Pentapetalae</taxon>
        <taxon>rosids</taxon>
        <taxon>fabids</taxon>
        <taxon>Fabales</taxon>
        <taxon>Fabaceae</taxon>
        <taxon>Papilionoideae</taxon>
        <taxon>50 kb inversion clade</taxon>
        <taxon>NPAAA clade</taxon>
        <taxon>indigoferoid/millettioid clade</taxon>
        <taxon>Phaseoleae</taxon>
        <taxon>Glycine</taxon>
        <taxon>Glycine subgen. Soja</taxon>
    </lineage>
</organism>
<proteinExistence type="predicted"/>
<protein>
    <submittedName>
        <fullName evidence="1">Uncharacterized protein</fullName>
    </submittedName>
</protein>
<gene>
    <name evidence="1" type="ORF">glysoja_041762</name>
</gene>
<accession>A0A0B2QZX7</accession>
<reference evidence="1" key="1">
    <citation type="submission" date="2014-07" db="EMBL/GenBank/DDBJ databases">
        <title>Identification of a novel salt tolerance gene in wild soybean by whole-genome sequencing.</title>
        <authorList>
            <person name="Lam H.-M."/>
            <person name="Qi X."/>
            <person name="Li M.-W."/>
            <person name="Liu X."/>
            <person name="Xie M."/>
            <person name="Ni M."/>
            <person name="Xu X."/>
        </authorList>
    </citation>
    <scope>NUCLEOTIDE SEQUENCE [LARGE SCALE GENOMIC DNA]</scope>
    <source>
        <tissue evidence="1">Root</tissue>
    </source>
</reference>
<name>A0A0B2QZX7_GLYSO</name>
<feature type="non-terminal residue" evidence="1">
    <location>
        <position position="1"/>
    </location>
</feature>
<dbReference type="EMBL" id="KN654240">
    <property type="protein sequence ID" value="KHN25589.1"/>
    <property type="molecule type" value="Genomic_DNA"/>
</dbReference>